<dbReference type="Pfam" id="PF04082">
    <property type="entry name" value="Fungal_trans"/>
    <property type="match status" value="1"/>
</dbReference>
<dbReference type="OrthoDB" id="3163292at2759"/>
<feature type="region of interest" description="Disordered" evidence="7">
    <location>
        <begin position="60"/>
        <end position="186"/>
    </location>
</feature>
<feature type="compositionally biased region" description="Polar residues" evidence="7">
    <location>
        <begin position="101"/>
        <end position="110"/>
    </location>
</feature>
<name>A0A9P6C7J9_9AGAR</name>
<dbReference type="Proteomes" id="UP000807342">
    <property type="component" value="Unassembled WGS sequence"/>
</dbReference>
<sequence>MDIQPEQASDSKPPPKQVARGARACTVCRAAKMKCVGAEDGQKQCQRCKRANVECIFEKHRRGRKPGSKLSEASKMLRRLEKGLNSAKLKTQPADPGMSVPYSSPETRNVPQDAIYGAAPPTEPAYVPTTPFPPTELPPLNVPSHSGPPSQLPPPSATVYPTSATSSHTMDVDDDDDKSDTPPFPAKLIKQTQRNSFFRIILNTEETPVSTSSPPNRGPSYTPPQLNVTPVKPAVPDPISAGYITEGDASVLFDALYLRLNPFINLFDPQLHTHTYVRNRSPFLFTTLIMAASKFFKPDAFKQCQKLANDLAFRAFQEAWKGVEVVQAFACLTYWRDLEDNRTWTYIGYACRMAVELGLNRYVAIPPNETTLQKLERRNRERTYLVLFIHDRSLSTQTGRHWMLPENDDLIQNSGIWHRHGVDDKVRPEDVIIAAFVELRRIAAETTDVFSASKGSGANDINYEVVLRNCNAKLNKWGETWRCEMGQANGESFHSSFLKFFRLYVRVFLNYFGIASGSSGGRQHHSVQAHSVCFSSAKESLRIVTNEFTSLSMLRYGQETITVMTAYSAIILLKLLRSPTSPKEVVDTEEVYSLILKTADAYESAGNPSNNAAVHARFLRSLVEDDKHRYGQRDGGVQIDPRLQGQNNSHGSPTQNSPTQAYPHQTTQTNREAYFPASHVQHQTQQHQPPPQQSEYYSPEMSLRNGAVNGNNNINGGNSGGANAASVPYYNQNGFYLTGGMHATEQDQSYYKNMFIELGFGEPNPPVAQYPHGPMAYPHHMQHANYGH</sequence>
<evidence type="ECO:0000256" key="3">
    <source>
        <dbReference type="ARBA" id="ARBA00023015"/>
    </source>
</evidence>
<dbReference type="GO" id="GO:0006351">
    <property type="term" value="P:DNA-templated transcription"/>
    <property type="evidence" value="ECO:0007669"/>
    <property type="project" value="InterPro"/>
</dbReference>
<dbReference type="SMART" id="SM00906">
    <property type="entry name" value="Fungal_trans"/>
    <property type="match status" value="1"/>
</dbReference>
<evidence type="ECO:0000256" key="1">
    <source>
        <dbReference type="ARBA" id="ARBA00004123"/>
    </source>
</evidence>
<dbReference type="InterPro" id="IPR051089">
    <property type="entry name" value="prtT"/>
</dbReference>
<evidence type="ECO:0000313" key="10">
    <source>
        <dbReference type="Proteomes" id="UP000807342"/>
    </source>
</evidence>
<dbReference type="CDD" id="cd12148">
    <property type="entry name" value="fungal_TF_MHR"/>
    <property type="match status" value="1"/>
</dbReference>
<evidence type="ECO:0000256" key="7">
    <source>
        <dbReference type="SAM" id="MobiDB-lite"/>
    </source>
</evidence>
<feature type="compositionally biased region" description="Polar residues" evidence="7">
    <location>
        <begin position="206"/>
        <end position="215"/>
    </location>
</feature>
<keyword evidence="4" id="KW-0238">DNA-binding</keyword>
<feature type="domain" description="Zn(2)-C6 fungal-type" evidence="8">
    <location>
        <begin position="24"/>
        <end position="57"/>
    </location>
</feature>
<dbReference type="CDD" id="cd00067">
    <property type="entry name" value="GAL4"/>
    <property type="match status" value="1"/>
</dbReference>
<accession>A0A9P6C7J9</accession>
<evidence type="ECO:0000256" key="4">
    <source>
        <dbReference type="ARBA" id="ARBA00023125"/>
    </source>
</evidence>
<dbReference type="InterPro" id="IPR001138">
    <property type="entry name" value="Zn2Cys6_DnaBD"/>
</dbReference>
<dbReference type="PANTHER" id="PTHR31845">
    <property type="entry name" value="FINGER DOMAIN PROTEIN, PUTATIVE-RELATED"/>
    <property type="match status" value="1"/>
</dbReference>
<dbReference type="InterPro" id="IPR007219">
    <property type="entry name" value="XnlR_reg_dom"/>
</dbReference>
<comment type="caution">
    <text evidence="9">The sequence shown here is derived from an EMBL/GenBank/DDBJ whole genome shotgun (WGS) entry which is preliminary data.</text>
</comment>
<keyword evidence="3" id="KW-0805">Transcription regulation</keyword>
<feature type="region of interest" description="Disordered" evidence="7">
    <location>
        <begin position="678"/>
        <end position="715"/>
    </location>
</feature>
<dbReference type="GO" id="GO:0000976">
    <property type="term" value="F:transcription cis-regulatory region binding"/>
    <property type="evidence" value="ECO:0007669"/>
    <property type="project" value="TreeGrafter"/>
</dbReference>
<evidence type="ECO:0000256" key="5">
    <source>
        <dbReference type="ARBA" id="ARBA00023163"/>
    </source>
</evidence>
<protein>
    <recommendedName>
        <fullName evidence="8">Zn(2)-C6 fungal-type domain-containing protein</fullName>
    </recommendedName>
</protein>
<feature type="region of interest" description="Disordered" evidence="7">
    <location>
        <begin position="206"/>
        <end position="230"/>
    </location>
</feature>
<dbReference type="PANTHER" id="PTHR31845:SF19">
    <property type="entry name" value="TRANSCRIPTION FACTOR DOMAIN-CONTAINING PROTEIN"/>
    <property type="match status" value="1"/>
</dbReference>
<dbReference type="GO" id="GO:0005634">
    <property type="term" value="C:nucleus"/>
    <property type="evidence" value="ECO:0007669"/>
    <property type="project" value="UniProtKB-SubCell"/>
</dbReference>
<dbReference type="InterPro" id="IPR036864">
    <property type="entry name" value="Zn2-C6_fun-type_DNA-bd_sf"/>
</dbReference>
<dbReference type="SMART" id="SM00066">
    <property type="entry name" value="GAL4"/>
    <property type="match status" value="1"/>
</dbReference>
<feature type="compositionally biased region" description="Low complexity" evidence="7">
    <location>
        <begin position="705"/>
        <end position="715"/>
    </location>
</feature>
<keyword evidence="2" id="KW-0479">Metal-binding</keyword>
<dbReference type="GO" id="GO:0008270">
    <property type="term" value="F:zinc ion binding"/>
    <property type="evidence" value="ECO:0007669"/>
    <property type="project" value="InterPro"/>
</dbReference>
<dbReference type="AlphaFoldDB" id="A0A9P6C7J9"/>
<dbReference type="SUPFAM" id="SSF57701">
    <property type="entry name" value="Zn2/Cys6 DNA-binding domain"/>
    <property type="match status" value="1"/>
</dbReference>
<feature type="region of interest" description="Disordered" evidence="7">
    <location>
        <begin position="1"/>
        <end position="22"/>
    </location>
</feature>
<evidence type="ECO:0000256" key="6">
    <source>
        <dbReference type="ARBA" id="ARBA00023242"/>
    </source>
</evidence>
<keyword evidence="5" id="KW-0804">Transcription</keyword>
<feature type="compositionally biased region" description="Pro residues" evidence="7">
    <location>
        <begin position="130"/>
        <end position="141"/>
    </location>
</feature>
<gene>
    <name evidence="9" type="ORF">P691DRAFT_757517</name>
</gene>
<dbReference type="PROSITE" id="PS50048">
    <property type="entry name" value="ZN2_CY6_FUNGAL_2"/>
    <property type="match status" value="1"/>
</dbReference>
<organism evidence="9 10">
    <name type="scientific">Macrolepiota fuliginosa MF-IS2</name>
    <dbReference type="NCBI Taxonomy" id="1400762"/>
    <lineage>
        <taxon>Eukaryota</taxon>
        <taxon>Fungi</taxon>
        <taxon>Dikarya</taxon>
        <taxon>Basidiomycota</taxon>
        <taxon>Agaricomycotina</taxon>
        <taxon>Agaricomycetes</taxon>
        <taxon>Agaricomycetidae</taxon>
        <taxon>Agaricales</taxon>
        <taxon>Agaricineae</taxon>
        <taxon>Agaricaceae</taxon>
        <taxon>Macrolepiota</taxon>
    </lineage>
</organism>
<feature type="compositionally biased region" description="Polar residues" evidence="7">
    <location>
        <begin position="644"/>
        <end position="666"/>
    </location>
</feature>
<reference evidence="9" key="1">
    <citation type="submission" date="2020-11" db="EMBL/GenBank/DDBJ databases">
        <authorList>
            <consortium name="DOE Joint Genome Institute"/>
            <person name="Ahrendt S."/>
            <person name="Riley R."/>
            <person name="Andreopoulos W."/>
            <person name="Labutti K."/>
            <person name="Pangilinan J."/>
            <person name="Ruiz-Duenas F.J."/>
            <person name="Barrasa J.M."/>
            <person name="Sanchez-Garcia M."/>
            <person name="Camarero S."/>
            <person name="Miyauchi S."/>
            <person name="Serrano A."/>
            <person name="Linde D."/>
            <person name="Babiker R."/>
            <person name="Drula E."/>
            <person name="Ayuso-Fernandez I."/>
            <person name="Pacheco R."/>
            <person name="Padilla G."/>
            <person name="Ferreira P."/>
            <person name="Barriuso J."/>
            <person name="Kellner H."/>
            <person name="Castanera R."/>
            <person name="Alfaro M."/>
            <person name="Ramirez L."/>
            <person name="Pisabarro A.G."/>
            <person name="Kuo A."/>
            <person name="Tritt A."/>
            <person name="Lipzen A."/>
            <person name="He G."/>
            <person name="Yan M."/>
            <person name="Ng V."/>
            <person name="Cullen D."/>
            <person name="Martin F."/>
            <person name="Rosso M.-N."/>
            <person name="Henrissat B."/>
            <person name="Hibbett D."/>
            <person name="Martinez A.T."/>
            <person name="Grigoriev I.V."/>
        </authorList>
    </citation>
    <scope>NUCLEOTIDE SEQUENCE</scope>
    <source>
        <strain evidence="9">MF-IS2</strain>
    </source>
</reference>
<feature type="compositionally biased region" description="Polar residues" evidence="7">
    <location>
        <begin position="1"/>
        <end position="10"/>
    </location>
</feature>
<feature type="region of interest" description="Disordered" evidence="7">
    <location>
        <begin position="631"/>
        <end position="666"/>
    </location>
</feature>
<evidence type="ECO:0000256" key="2">
    <source>
        <dbReference type="ARBA" id="ARBA00022723"/>
    </source>
</evidence>
<keyword evidence="10" id="KW-1185">Reference proteome</keyword>
<dbReference type="Pfam" id="PF00172">
    <property type="entry name" value="Zn_clus"/>
    <property type="match status" value="1"/>
</dbReference>
<dbReference type="Gene3D" id="4.10.240.10">
    <property type="entry name" value="Zn(2)-C6 fungal-type DNA-binding domain"/>
    <property type="match status" value="1"/>
</dbReference>
<evidence type="ECO:0000313" key="9">
    <source>
        <dbReference type="EMBL" id="KAF9451238.1"/>
    </source>
</evidence>
<dbReference type="PROSITE" id="PS00463">
    <property type="entry name" value="ZN2_CY6_FUNGAL_1"/>
    <property type="match status" value="1"/>
</dbReference>
<evidence type="ECO:0000259" key="8">
    <source>
        <dbReference type="PROSITE" id="PS50048"/>
    </source>
</evidence>
<dbReference type="GO" id="GO:0000981">
    <property type="term" value="F:DNA-binding transcription factor activity, RNA polymerase II-specific"/>
    <property type="evidence" value="ECO:0007669"/>
    <property type="project" value="InterPro"/>
</dbReference>
<keyword evidence="6" id="KW-0539">Nucleus</keyword>
<comment type="subcellular location">
    <subcellularLocation>
        <location evidence="1">Nucleus</location>
    </subcellularLocation>
</comment>
<proteinExistence type="predicted"/>
<dbReference type="EMBL" id="MU151089">
    <property type="protein sequence ID" value="KAF9451238.1"/>
    <property type="molecule type" value="Genomic_DNA"/>
</dbReference>